<dbReference type="InterPro" id="IPR014030">
    <property type="entry name" value="Ketoacyl_synth_N"/>
</dbReference>
<dbReference type="GO" id="GO:0005829">
    <property type="term" value="C:cytosol"/>
    <property type="evidence" value="ECO:0007669"/>
    <property type="project" value="TreeGrafter"/>
</dbReference>
<dbReference type="InterPro" id="IPR016039">
    <property type="entry name" value="Thiolase-like"/>
</dbReference>
<dbReference type="SMART" id="SM00825">
    <property type="entry name" value="PKS_KS"/>
    <property type="match status" value="1"/>
</dbReference>
<dbReference type="EMBL" id="UOGL01000091">
    <property type="protein sequence ID" value="VAX36979.1"/>
    <property type="molecule type" value="Genomic_DNA"/>
</dbReference>
<dbReference type="PROSITE" id="PS52004">
    <property type="entry name" value="KS3_2"/>
    <property type="match status" value="1"/>
</dbReference>
<dbReference type="Pfam" id="PF00109">
    <property type="entry name" value="ketoacyl-synt"/>
    <property type="match status" value="1"/>
</dbReference>
<accession>A0A3B1D488</accession>
<name>A0A3B1D488_9ZZZZ</name>
<dbReference type="CDD" id="cd00834">
    <property type="entry name" value="KAS_I_II"/>
    <property type="match status" value="1"/>
</dbReference>
<dbReference type="GO" id="GO:0004315">
    <property type="term" value="F:3-oxoacyl-[acyl-carrier-protein] synthase activity"/>
    <property type="evidence" value="ECO:0007669"/>
    <property type="project" value="UniProtKB-EC"/>
</dbReference>
<dbReference type="Pfam" id="PF02801">
    <property type="entry name" value="Ketoacyl-synt_C"/>
    <property type="match status" value="1"/>
</dbReference>
<dbReference type="InterPro" id="IPR000794">
    <property type="entry name" value="Beta-ketoacyl_synthase"/>
</dbReference>
<dbReference type="AlphaFoldDB" id="A0A3B1D488"/>
<dbReference type="InterPro" id="IPR014031">
    <property type="entry name" value="Ketoacyl_synth_C"/>
</dbReference>
<organism evidence="4">
    <name type="scientific">hydrothermal vent metagenome</name>
    <dbReference type="NCBI Taxonomy" id="652676"/>
    <lineage>
        <taxon>unclassified sequences</taxon>
        <taxon>metagenomes</taxon>
        <taxon>ecological metagenomes</taxon>
    </lineage>
</organism>
<keyword evidence="4" id="KW-0012">Acyltransferase</keyword>
<sequence>MFSTPDFNRHVVITGIGILSPVGSTPQSFWQSLQAEQSGIAAMRETESSNFPSIVAGKVNDLETIIREFNGLSKDVKKALRKSVKVMNRETQLGVMAALQAITESALPEGHYAPERFGVSFGTGYVSMLPEDFQAGINACSTEDQTFHIEQWGSKGVPEIAPLWILKCLPNMPACHLAILGDLQGPNNSITQEESSANFALSEAYHIIAEGAADAMLVGGTGNTILPFSRMHRMLDQDVAHYDETSDPATICRPFDKHRTGTVLGEGAAAFLLEEQESANRRGATIYGEICGVGSSCVVGAGRIPNRQRAMENAMRATLRSARITPDDVGHLHAHGLSTQTSDTEEAQAIDNVFGKRTKTLPVVAAKSYLGNSGGGAGALETAASLLALKEGHLFPILNYTEQDPDCPISPVTSNDVPAGELFLNLNVVKQGQASCIAIRKVA</sequence>
<keyword evidence="2 4" id="KW-0808">Transferase</keyword>
<evidence type="ECO:0000256" key="1">
    <source>
        <dbReference type="ARBA" id="ARBA00008467"/>
    </source>
</evidence>
<dbReference type="Gene3D" id="3.40.47.10">
    <property type="match status" value="1"/>
</dbReference>
<protein>
    <submittedName>
        <fullName evidence="4">3-oxoacyl-[acyl-carrier-protein] synthase, KASII</fullName>
        <ecNumber evidence="4">2.3.1.179</ecNumber>
    </submittedName>
</protein>
<gene>
    <name evidence="4" type="ORF">MNBD_PLANCTO02-703</name>
</gene>
<dbReference type="PANTHER" id="PTHR11712">
    <property type="entry name" value="POLYKETIDE SYNTHASE-RELATED"/>
    <property type="match status" value="1"/>
</dbReference>
<reference evidence="4" key="1">
    <citation type="submission" date="2018-06" db="EMBL/GenBank/DDBJ databases">
        <authorList>
            <person name="Zhirakovskaya E."/>
        </authorList>
    </citation>
    <scope>NUCLEOTIDE SEQUENCE</scope>
</reference>
<evidence type="ECO:0000256" key="2">
    <source>
        <dbReference type="ARBA" id="ARBA00022679"/>
    </source>
</evidence>
<evidence type="ECO:0000259" key="3">
    <source>
        <dbReference type="PROSITE" id="PS52004"/>
    </source>
</evidence>
<dbReference type="PANTHER" id="PTHR11712:SF336">
    <property type="entry name" value="3-OXOACYL-[ACYL-CARRIER-PROTEIN] SYNTHASE, MITOCHONDRIAL"/>
    <property type="match status" value="1"/>
</dbReference>
<evidence type="ECO:0000313" key="4">
    <source>
        <dbReference type="EMBL" id="VAX36979.1"/>
    </source>
</evidence>
<dbReference type="GO" id="GO:0006633">
    <property type="term" value="P:fatty acid biosynthetic process"/>
    <property type="evidence" value="ECO:0007669"/>
    <property type="project" value="TreeGrafter"/>
</dbReference>
<proteinExistence type="inferred from homology"/>
<comment type="similarity">
    <text evidence="1">Belongs to the thiolase-like superfamily. Beta-ketoacyl-ACP synthases family.</text>
</comment>
<dbReference type="InterPro" id="IPR020841">
    <property type="entry name" value="PKS_Beta-ketoAc_synthase_dom"/>
</dbReference>
<dbReference type="EC" id="2.3.1.179" evidence="4"/>
<dbReference type="SUPFAM" id="SSF53901">
    <property type="entry name" value="Thiolase-like"/>
    <property type="match status" value="2"/>
</dbReference>
<feature type="domain" description="Ketosynthase family 3 (KS3)" evidence="3">
    <location>
        <begin position="8"/>
        <end position="443"/>
    </location>
</feature>